<evidence type="ECO:0000313" key="2">
    <source>
        <dbReference type="Proteomes" id="UP000036959"/>
    </source>
</evidence>
<dbReference type="AlphaFoldDB" id="A0A0L0MEV7"/>
<sequence>MKTLIASALLVSMLAACSSAEKEKQKEAGYMHTEQSLGDAQRAATISCDSAAQCDAVWSLTKTYVQQNSKERLTRADDDAIQTDVPYDSGKAVFSATRVANGAGSGKGGGAIVTLYAQCRGMYEPDRKRGSDYDDCAEKILSTQNGFAAYLRAHLPAR</sequence>
<evidence type="ECO:0008006" key="3">
    <source>
        <dbReference type="Google" id="ProtNLM"/>
    </source>
</evidence>
<dbReference type="PATRIC" id="fig|242163.4.peg.5238"/>
<dbReference type="PROSITE" id="PS51257">
    <property type="entry name" value="PROKAR_LIPOPROTEIN"/>
    <property type="match status" value="1"/>
</dbReference>
<dbReference type="OrthoDB" id="9003270at2"/>
<proteinExistence type="predicted"/>
<evidence type="ECO:0000313" key="1">
    <source>
        <dbReference type="EMBL" id="KND60810.1"/>
    </source>
</evidence>
<dbReference type="EMBL" id="LFJJ01000044">
    <property type="protein sequence ID" value="KND60810.1"/>
    <property type="molecule type" value="Genomic_DNA"/>
</dbReference>
<name>A0A0L0MEV7_9BURK</name>
<accession>A0A0L0MEV7</accession>
<gene>
    <name evidence="1" type="ORF">BVER_01030</name>
</gene>
<protein>
    <recommendedName>
        <fullName evidence="3">Lipoprotein</fullName>
    </recommendedName>
</protein>
<reference evidence="2" key="1">
    <citation type="submission" date="2015-06" db="EMBL/GenBank/DDBJ databases">
        <title>Comparative genomics of Burkholderia leaf nodule symbionts.</title>
        <authorList>
            <person name="Carlier A."/>
            <person name="Eberl L."/>
            <person name="Pinto-Carbo M."/>
        </authorList>
    </citation>
    <scope>NUCLEOTIDE SEQUENCE [LARGE SCALE GENOMIC DNA]</scope>
    <source>
        <strain evidence="2">UZHbot4</strain>
    </source>
</reference>
<dbReference type="Proteomes" id="UP000036959">
    <property type="component" value="Unassembled WGS sequence"/>
</dbReference>
<dbReference type="RefSeq" id="WP_050453300.1">
    <property type="nucleotide sequence ID" value="NZ_LFJJ01000044.1"/>
</dbReference>
<organism evidence="1 2">
    <name type="scientific">Candidatus Burkholderia verschuerenii</name>
    <dbReference type="NCBI Taxonomy" id="242163"/>
    <lineage>
        <taxon>Bacteria</taxon>
        <taxon>Pseudomonadati</taxon>
        <taxon>Pseudomonadota</taxon>
        <taxon>Betaproteobacteria</taxon>
        <taxon>Burkholderiales</taxon>
        <taxon>Burkholderiaceae</taxon>
        <taxon>Burkholderia</taxon>
    </lineage>
</organism>
<keyword evidence="2" id="KW-1185">Reference proteome</keyword>
<comment type="caution">
    <text evidence="1">The sequence shown here is derived from an EMBL/GenBank/DDBJ whole genome shotgun (WGS) entry which is preliminary data.</text>
</comment>